<dbReference type="PANTHER" id="PTHR23421">
    <property type="entry name" value="BETA-GALACTOSIDASE RELATED"/>
    <property type="match status" value="1"/>
</dbReference>
<dbReference type="InterPro" id="IPR031330">
    <property type="entry name" value="Gly_Hdrlase_35_cat"/>
</dbReference>
<comment type="catalytic activity">
    <reaction evidence="1">
        <text>Hydrolysis of terminal non-reducing beta-D-galactose residues in beta-D-galactosides.</text>
        <dbReference type="EC" id="3.2.1.23"/>
    </reaction>
</comment>
<proteinExistence type="inferred from homology"/>
<dbReference type="EC" id="3.2.1.23" evidence="3"/>
<dbReference type="AlphaFoldDB" id="A0A0A9D0D2"/>
<evidence type="ECO:0000313" key="7">
    <source>
        <dbReference type="EMBL" id="JAD80118.1"/>
    </source>
</evidence>
<accession>A0A0A9D0D2</accession>
<organism evidence="7">
    <name type="scientific">Arundo donax</name>
    <name type="common">Giant reed</name>
    <name type="synonym">Donax arundinaceus</name>
    <dbReference type="NCBI Taxonomy" id="35708"/>
    <lineage>
        <taxon>Eukaryota</taxon>
        <taxon>Viridiplantae</taxon>
        <taxon>Streptophyta</taxon>
        <taxon>Embryophyta</taxon>
        <taxon>Tracheophyta</taxon>
        <taxon>Spermatophyta</taxon>
        <taxon>Magnoliopsida</taxon>
        <taxon>Liliopsida</taxon>
        <taxon>Poales</taxon>
        <taxon>Poaceae</taxon>
        <taxon>PACMAD clade</taxon>
        <taxon>Arundinoideae</taxon>
        <taxon>Arundineae</taxon>
        <taxon>Arundo</taxon>
    </lineage>
</organism>
<dbReference type="SUPFAM" id="SSF51445">
    <property type="entry name" value="(Trans)glycosidases"/>
    <property type="match status" value="1"/>
</dbReference>
<dbReference type="PROSITE" id="PS01182">
    <property type="entry name" value="GLYCOSYL_HYDROL_F35"/>
    <property type="match status" value="1"/>
</dbReference>
<dbReference type="InterPro" id="IPR017853">
    <property type="entry name" value="GH"/>
</dbReference>
<dbReference type="Gene3D" id="3.20.20.80">
    <property type="entry name" value="Glycosidases"/>
    <property type="match status" value="1"/>
</dbReference>
<evidence type="ECO:0000256" key="1">
    <source>
        <dbReference type="ARBA" id="ARBA00001412"/>
    </source>
</evidence>
<dbReference type="GO" id="GO:0005975">
    <property type="term" value="P:carbohydrate metabolic process"/>
    <property type="evidence" value="ECO:0007669"/>
    <property type="project" value="InterPro"/>
</dbReference>
<keyword evidence="4" id="KW-0378">Hydrolase</keyword>
<evidence type="ECO:0000256" key="2">
    <source>
        <dbReference type="ARBA" id="ARBA00009809"/>
    </source>
</evidence>
<dbReference type="Pfam" id="PF01301">
    <property type="entry name" value="Glyco_hydro_35"/>
    <property type="match status" value="1"/>
</dbReference>
<dbReference type="InterPro" id="IPR019801">
    <property type="entry name" value="Glyco_hydro_35_CS"/>
</dbReference>
<protein>
    <recommendedName>
        <fullName evidence="3">beta-galactosidase</fullName>
        <ecNumber evidence="3">3.2.1.23</ecNumber>
    </recommendedName>
</protein>
<evidence type="ECO:0000256" key="4">
    <source>
        <dbReference type="ARBA" id="ARBA00022801"/>
    </source>
</evidence>
<keyword evidence="5" id="KW-0326">Glycosidase</keyword>
<comment type="similarity">
    <text evidence="2">Belongs to the glycosyl hydrolase 35 family.</text>
</comment>
<reference evidence="7" key="1">
    <citation type="submission" date="2014-09" db="EMBL/GenBank/DDBJ databases">
        <authorList>
            <person name="Magalhaes I.L.F."/>
            <person name="Oliveira U."/>
            <person name="Santos F.R."/>
            <person name="Vidigal T.H.D.A."/>
            <person name="Brescovit A.D."/>
            <person name="Santos A.J."/>
        </authorList>
    </citation>
    <scope>NUCLEOTIDE SEQUENCE</scope>
    <source>
        <tissue evidence="7">Shoot tissue taken approximately 20 cm above the soil surface</tissue>
    </source>
</reference>
<dbReference type="GO" id="GO:0004565">
    <property type="term" value="F:beta-galactosidase activity"/>
    <property type="evidence" value="ECO:0007669"/>
    <property type="project" value="UniProtKB-EC"/>
</dbReference>
<feature type="domain" description="Glycoside hydrolase 35 catalytic" evidence="6">
    <location>
        <begin position="1"/>
        <end position="76"/>
    </location>
</feature>
<evidence type="ECO:0000256" key="5">
    <source>
        <dbReference type="ARBA" id="ARBA00023295"/>
    </source>
</evidence>
<evidence type="ECO:0000256" key="3">
    <source>
        <dbReference type="ARBA" id="ARBA00012756"/>
    </source>
</evidence>
<reference evidence="7" key="2">
    <citation type="journal article" date="2015" name="Data Brief">
        <title>Shoot transcriptome of the giant reed, Arundo donax.</title>
        <authorList>
            <person name="Barrero R.A."/>
            <person name="Guerrero F.D."/>
            <person name="Moolhuijzen P."/>
            <person name="Goolsby J.A."/>
            <person name="Tidwell J."/>
            <person name="Bellgard S.E."/>
            <person name="Bellgard M.I."/>
        </authorList>
    </citation>
    <scope>NUCLEOTIDE SEQUENCE</scope>
    <source>
        <tissue evidence="7">Shoot tissue taken approximately 20 cm above the soil surface</tissue>
    </source>
</reference>
<dbReference type="InterPro" id="IPR001944">
    <property type="entry name" value="Glycoside_Hdrlase_35"/>
</dbReference>
<name>A0A0A9D0D2_ARUDO</name>
<evidence type="ECO:0000259" key="6">
    <source>
        <dbReference type="Pfam" id="PF01301"/>
    </source>
</evidence>
<dbReference type="EMBL" id="GBRH01217777">
    <property type="protein sequence ID" value="JAD80118.1"/>
    <property type="molecule type" value="Transcribed_RNA"/>
</dbReference>
<sequence length="98" mass="10902">MQKFTTKIVDMMKSEGLFEWQGGPIILSQIENEFGPLEWDQGEPAKAYASWAANMALALNTGVPWIMCKEDDALDPIVCIVLHFFNICTVGSTSSLFL</sequence>